<comment type="caution">
    <text evidence="1">The sequence shown here is derived from an EMBL/GenBank/DDBJ whole genome shotgun (WGS) entry which is preliminary data.</text>
</comment>
<evidence type="ECO:0000313" key="1">
    <source>
        <dbReference type="EMBL" id="KAK7754424.1"/>
    </source>
</evidence>
<organism evidence="1 2">
    <name type="scientific">Diatrype stigma</name>
    <dbReference type="NCBI Taxonomy" id="117547"/>
    <lineage>
        <taxon>Eukaryota</taxon>
        <taxon>Fungi</taxon>
        <taxon>Dikarya</taxon>
        <taxon>Ascomycota</taxon>
        <taxon>Pezizomycotina</taxon>
        <taxon>Sordariomycetes</taxon>
        <taxon>Xylariomycetidae</taxon>
        <taxon>Xylariales</taxon>
        <taxon>Diatrypaceae</taxon>
        <taxon>Diatrype</taxon>
    </lineage>
</organism>
<protein>
    <submittedName>
        <fullName evidence="1">Uncharacterized protein</fullName>
    </submittedName>
</protein>
<sequence length="87" mass="9422">MSESKTTAEKPLPIHYGTAKLPGYLYFPDKQNASGISPAGKVPVVINTNGFDSVQEGLYSFTASGRIPRLKSARRVPVSRDWVQLGA</sequence>
<proteinExistence type="predicted"/>
<evidence type="ECO:0000313" key="2">
    <source>
        <dbReference type="Proteomes" id="UP001320420"/>
    </source>
</evidence>
<gene>
    <name evidence="1" type="ORF">SLS62_003719</name>
</gene>
<dbReference type="AlphaFoldDB" id="A0AAN9V4N3"/>
<dbReference type="EMBL" id="JAKJXP020000021">
    <property type="protein sequence ID" value="KAK7754424.1"/>
    <property type="molecule type" value="Genomic_DNA"/>
</dbReference>
<dbReference type="Proteomes" id="UP001320420">
    <property type="component" value="Unassembled WGS sequence"/>
</dbReference>
<name>A0AAN9V4N3_9PEZI</name>
<accession>A0AAN9V4N3</accession>
<reference evidence="1 2" key="1">
    <citation type="submission" date="2024-02" db="EMBL/GenBank/DDBJ databases">
        <title>De novo assembly and annotation of 12 fungi associated with fruit tree decline syndrome in Ontario, Canada.</title>
        <authorList>
            <person name="Sulman M."/>
            <person name="Ellouze W."/>
            <person name="Ilyukhin E."/>
        </authorList>
    </citation>
    <scope>NUCLEOTIDE SEQUENCE [LARGE SCALE GENOMIC DNA]</scope>
    <source>
        <strain evidence="1 2">M11/M66-122</strain>
    </source>
</reference>
<keyword evidence="2" id="KW-1185">Reference proteome</keyword>